<dbReference type="Pfam" id="PF06945">
    <property type="entry name" value="DUF1289"/>
    <property type="match status" value="1"/>
</dbReference>
<proteinExistence type="predicted"/>
<evidence type="ECO:0008006" key="3">
    <source>
        <dbReference type="Google" id="ProtNLM"/>
    </source>
</evidence>
<evidence type="ECO:0000313" key="2">
    <source>
        <dbReference type="Proteomes" id="UP000185674"/>
    </source>
</evidence>
<dbReference type="PANTHER" id="PTHR35175:SF1">
    <property type="entry name" value="OXIDOREDUCTASE"/>
    <property type="match status" value="1"/>
</dbReference>
<dbReference type="eggNOG" id="COG3313">
    <property type="taxonomic scope" value="Bacteria"/>
</dbReference>
<dbReference type="KEGG" id="asol:BEN76_00485"/>
<dbReference type="Proteomes" id="UP000185674">
    <property type="component" value="Chromosome"/>
</dbReference>
<accession>A0A1P8EEE4</accession>
<sequence>MTQDRRITTLTPCAGRCSTTFGDNVCRGCRRFSHEIIHWNSYTPEQQLSIWTRLDIQLDQILIPMLPHANLAQAFAFLKLKRVRLFEHASTGRTLYHALKVCEKNIYLVDESGLGIQSHQVKPLWQEFERRILSLAQASYDFAWLRADGMKQHLLETVEDDF</sequence>
<dbReference type="STRING" id="487316.BEN76_00485"/>
<gene>
    <name evidence="1" type="ORF">BEN76_00485</name>
</gene>
<dbReference type="AlphaFoldDB" id="A0A1P8EEE4"/>
<reference evidence="1 2" key="1">
    <citation type="submission" date="2016-08" db="EMBL/GenBank/DDBJ databases">
        <title>Complete genome sequence of Acinetobacter baylyi strain GFJ2.</title>
        <authorList>
            <person name="Tabata M."/>
            <person name="Kuboki S."/>
            <person name="Gibu N."/>
            <person name="Kinouchi Y."/>
            <person name="Vangnai A."/>
            <person name="Kasai D."/>
            <person name="Fukuda M."/>
        </authorList>
    </citation>
    <scope>NUCLEOTIDE SEQUENCE [LARGE SCALE GENOMIC DNA]</scope>
    <source>
        <strain evidence="1 2">GFJ2</strain>
    </source>
</reference>
<organism evidence="1 2">
    <name type="scientific">Acinetobacter soli</name>
    <dbReference type="NCBI Taxonomy" id="487316"/>
    <lineage>
        <taxon>Bacteria</taxon>
        <taxon>Pseudomonadati</taxon>
        <taxon>Pseudomonadota</taxon>
        <taxon>Gammaproteobacteria</taxon>
        <taxon>Moraxellales</taxon>
        <taxon>Moraxellaceae</taxon>
        <taxon>Acinetobacter</taxon>
    </lineage>
</organism>
<evidence type="ECO:0000313" key="1">
    <source>
        <dbReference type="EMBL" id="APV34580.1"/>
    </source>
</evidence>
<dbReference type="RefSeq" id="WP_076031942.1">
    <property type="nucleotide sequence ID" value="NZ_CP016896.1"/>
</dbReference>
<dbReference type="InterPro" id="IPR010710">
    <property type="entry name" value="DUF1289"/>
</dbReference>
<dbReference type="PANTHER" id="PTHR35175">
    <property type="entry name" value="DUF1289 DOMAIN-CONTAINING PROTEIN"/>
    <property type="match status" value="1"/>
</dbReference>
<dbReference type="EMBL" id="CP016896">
    <property type="protein sequence ID" value="APV34580.1"/>
    <property type="molecule type" value="Genomic_DNA"/>
</dbReference>
<protein>
    <recommendedName>
        <fullName evidence="3">DUF1289 domain-containing protein</fullName>
    </recommendedName>
</protein>
<name>A0A1P8EEE4_9GAMM</name>